<evidence type="ECO:0000313" key="2">
    <source>
        <dbReference type="EMBL" id="GHC66357.1"/>
    </source>
</evidence>
<dbReference type="SUPFAM" id="SSF53474">
    <property type="entry name" value="alpha/beta-Hydrolases"/>
    <property type="match status" value="1"/>
</dbReference>
<evidence type="ECO:0000313" key="3">
    <source>
        <dbReference type="Proteomes" id="UP000644507"/>
    </source>
</evidence>
<sequence length="371" mass="41307">MTLTAVTGEEFTLKVAGVEDEILVSLPGNHDAAKSWPAVFYYHGTNGRPDTSLIRAHTGEDDWIVVGMGYAKRGTFVQTPAGLADEVKVLKEVRARLIDRANLDPSRIYLSGFSKGGWVSGLLLQSESTLAGAAILGAGHMTSVESVPRPLKKGTPVFVGVGRYDRNYPFGLRALVFYRQLGAEVDFEEWRGIGHKFPKAGSRGLMEWLSLQLGQVSSDDELEERLKSLLAMEDGFEKWWRLRELAESPAVRAKEGWKEKVEAHRIAAEKDPKIAREARILKESRRLLVREIGKKSLKDLEEITIGYARIAESAGDSPQGVVATKDYERVSEILDLAKKQYGDLEERAQADEVKPELPEEKRRIPGNPLVR</sequence>
<evidence type="ECO:0000256" key="1">
    <source>
        <dbReference type="SAM" id="MobiDB-lite"/>
    </source>
</evidence>
<feature type="compositionally biased region" description="Basic and acidic residues" evidence="1">
    <location>
        <begin position="346"/>
        <end position="363"/>
    </location>
</feature>
<organism evidence="2 3">
    <name type="scientific">Roseibacillus persicicus</name>
    <dbReference type="NCBI Taxonomy" id="454148"/>
    <lineage>
        <taxon>Bacteria</taxon>
        <taxon>Pseudomonadati</taxon>
        <taxon>Verrucomicrobiota</taxon>
        <taxon>Verrucomicrobiia</taxon>
        <taxon>Verrucomicrobiales</taxon>
        <taxon>Verrucomicrobiaceae</taxon>
        <taxon>Roseibacillus</taxon>
    </lineage>
</organism>
<keyword evidence="3" id="KW-1185">Reference proteome</keyword>
<dbReference type="InterPro" id="IPR050565">
    <property type="entry name" value="LYPA1-2/EST-like"/>
</dbReference>
<dbReference type="InterPro" id="IPR029058">
    <property type="entry name" value="AB_hydrolase_fold"/>
</dbReference>
<comment type="caution">
    <text evidence="2">The sequence shown here is derived from an EMBL/GenBank/DDBJ whole genome shotgun (WGS) entry which is preliminary data.</text>
</comment>
<dbReference type="PANTHER" id="PTHR10655">
    <property type="entry name" value="LYSOPHOSPHOLIPASE-RELATED"/>
    <property type="match status" value="1"/>
</dbReference>
<dbReference type="AlphaFoldDB" id="A0A918WQ02"/>
<accession>A0A918WQ02</accession>
<dbReference type="EMBL" id="BMXI01000021">
    <property type="protein sequence ID" value="GHC66357.1"/>
    <property type="molecule type" value="Genomic_DNA"/>
</dbReference>
<name>A0A918WQ02_9BACT</name>
<evidence type="ECO:0008006" key="4">
    <source>
        <dbReference type="Google" id="ProtNLM"/>
    </source>
</evidence>
<gene>
    <name evidence="2" type="ORF">GCM10007100_37720</name>
</gene>
<reference evidence="2" key="2">
    <citation type="submission" date="2020-09" db="EMBL/GenBank/DDBJ databases">
        <authorList>
            <person name="Sun Q."/>
            <person name="Kim S."/>
        </authorList>
    </citation>
    <scope>NUCLEOTIDE SEQUENCE</scope>
    <source>
        <strain evidence="2">KCTC 12988</strain>
    </source>
</reference>
<dbReference type="Proteomes" id="UP000644507">
    <property type="component" value="Unassembled WGS sequence"/>
</dbReference>
<reference evidence="2" key="1">
    <citation type="journal article" date="2014" name="Int. J. Syst. Evol. Microbiol.">
        <title>Complete genome sequence of Corynebacterium casei LMG S-19264T (=DSM 44701T), isolated from a smear-ripened cheese.</title>
        <authorList>
            <consortium name="US DOE Joint Genome Institute (JGI-PGF)"/>
            <person name="Walter F."/>
            <person name="Albersmeier A."/>
            <person name="Kalinowski J."/>
            <person name="Ruckert C."/>
        </authorList>
    </citation>
    <scope>NUCLEOTIDE SEQUENCE</scope>
    <source>
        <strain evidence="2">KCTC 12988</strain>
    </source>
</reference>
<feature type="region of interest" description="Disordered" evidence="1">
    <location>
        <begin position="346"/>
        <end position="371"/>
    </location>
</feature>
<protein>
    <recommendedName>
        <fullName evidence="4">Phospholipase/carboxylesterase/thioesterase domain-containing protein</fullName>
    </recommendedName>
</protein>
<dbReference type="PANTHER" id="PTHR10655:SF17">
    <property type="entry name" value="LYSOPHOSPHOLIPASE-LIKE PROTEIN 1"/>
    <property type="match status" value="1"/>
</dbReference>
<proteinExistence type="predicted"/>
<dbReference type="Gene3D" id="3.40.50.1820">
    <property type="entry name" value="alpha/beta hydrolase"/>
    <property type="match status" value="1"/>
</dbReference>